<evidence type="ECO:0000313" key="2">
    <source>
        <dbReference type="EMBL" id="OAA78644.1"/>
    </source>
</evidence>
<dbReference type="AlphaFoldDB" id="A0A168I2H5"/>
<dbReference type="EMBL" id="AZHF01000003">
    <property type="protein sequence ID" value="OAA78644.1"/>
    <property type="molecule type" value="Genomic_DNA"/>
</dbReference>
<proteinExistence type="predicted"/>
<name>A0A168I2H5_CORDF</name>
<evidence type="ECO:0000256" key="1">
    <source>
        <dbReference type="SAM" id="MobiDB-lite"/>
    </source>
</evidence>
<evidence type="ECO:0000313" key="3">
    <source>
        <dbReference type="Proteomes" id="UP000076881"/>
    </source>
</evidence>
<sequence>MAVAIREDCYAAHHADDDKDGPVSPYPRRYIIGPSSAAVIIRRPATACPAVTPPRAAAARRTVAKGLLTRLARTAVRHQAVAARLHAVELTARRAARLGRDIPGIDRLGAVVAREKLGALRRPRRANTRSARQPSTTVTARLPVWQLLVARAVRRAAAAHLLRVAQPDALAADLPAGRELALARAAALRRGIAHGALREAARRRVAAAVVAAALWAAAVAVLAGVDDAVAAHRLGHGRRVLVAAQARRVDVAAAPRRADLPDGARRELGHARAHRRVHHVLPARVAAAAAQRAAEIPPGGGAGALAARDAVVHGAKVVAQLVREDLPLGRRARDDVCARRRAHRAAPQHARLADAADPGDAHSRARGARRQERPRRRAVVEARLPQRELVETVADGQARRAGPVPRQAVVADRAVGVGNGNVEHAQLHVEGCLVDARRRVDLREDVAPQVLLRAELRRVRAVGGDAEQRNCPRRRASAR</sequence>
<reference evidence="2 3" key="1">
    <citation type="journal article" date="2016" name="Genome Biol. Evol.">
        <title>Divergent and convergent evolution of fungal pathogenicity.</title>
        <authorList>
            <person name="Shang Y."/>
            <person name="Xiao G."/>
            <person name="Zheng P."/>
            <person name="Cen K."/>
            <person name="Zhan S."/>
            <person name="Wang C."/>
        </authorList>
    </citation>
    <scope>NUCLEOTIDE SEQUENCE [LARGE SCALE GENOMIC DNA]</scope>
    <source>
        <strain evidence="2 3">RCEF 1005</strain>
    </source>
</reference>
<organism evidence="2 3">
    <name type="scientific">Akanthomyces lecanii RCEF 1005</name>
    <dbReference type="NCBI Taxonomy" id="1081108"/>
    <lineage>
        <taxon>Eukaryota</taxon>
        <taxon>Fungi</taxon>
        <taxon>Dikarya</taxon>
        <taxon>Ascomycota</taxon>
        <taxon>Pezizomycotina</taxon>
        <taxon>Sordariomycetes</taxon>
        <taxon>Hypocreomycetidae</taxon>
        <taxon>Hypocreales</taxon>
        <taxon>Cordycipitaceae</taxon>
        <taxon>Akanthomyces</taxon>
        <taxon>Cordyceps confragosa</taxon>
    </lineage>
</organism>
<gene>
    <name evidence="2" type="ORF">LEL_05467</name>
</gene>
<comment type="caution">
    <text evidence="2">The sequence shown here is derived from an EMBL/GenBank/DDBJ whole genome shotgun (WGS) entry which is preliminary data.</text>
</comment>
<feature type="region of interest" description="Disordered" evidence="1">
    <location>
        <begin position="343"/>
        <end position="377"/>
    </location>
</feature>
<feature type="compositionally biased region" description="Basic residues" evidence="1">
    <location>
        <begin position="364"/>
        <end position="377"/>
    </location>
</feature>
<dbReference type="Proteomes" id="UP000076881">
    <property type="component" value="Unassembled WGS sequence"/>
</dbReference>
<keyword evidence="3" id="KW-1185">Reference proteome</keyword>
<accession>A0A168I2H5</accession>
<protein>
    <submittedName>
        <fullName evidence="2">Uncharacterized protein</fullName>
    </submittedName>
</protein>
<feature type="compositionally biased region" description="Basic and acidic residues" evidence="1">
    <location>
        <begin position="351"/>
        <end position="363"/>
    </location>
</feature>